<dbReference type="Proteomes" id="UP000547444">
    <property type="component" value="Unassembled WGS sequence"/>
</dbReference>
<dbReference type="AlphaFoldDB" id="A0A7X5U4S5"/>
<organism evidence="2 3">
    <name type="scientific">Mycolicibacterium fluoranthenivorans</name>
    <dbReference type="NCBI Taxonomy" id="258505"/>
    <lineage>
        <taxon>Bacteria</taxon>
        <taxon>Bacillati</taxon>
        <taxon>Actinomycetota</taxon>
        <taxon>Actinomycetes</taxon>
        <taxon>Mycobacteriales</taxon>
        <taxon>Mycobacteriaceae</taxon>
        <taxon>Mycolicibacterium</taxon>
    </lineage>
</organism>
<dbReference type="InterPro" id="IPR036188">
    <property type="entry name" value="FAD/NAD-bd_sf"/>
</dbReference>
<accession>A0A7X5U4S5</accession>
<evidence type="ECO:0000313" key="2">
    <source>
        <dbReference type="EMBL" id="NIH98310.1"/>
    </source>
</evidence>
<dbReference type="Gene3D" id="3.50.50.60">
    <property type="entry name" value="FAD/NAD(P)-binding domain"/>
    <property type="match status" value="2"/>
</dbReference>
<gene>
    <name evidence="2" type="ORF">FHU31_005316</name>
</gene>
<reference evidence="2 3" key="1">
    <citation type="submission" date="2020-03" db="EMBL/GenBank/DDBJ databases">
        <title>Sequencing the genomes of 1000 actinobacteria strains.</title>
        <authorList>
            <person name="Klenk H.-P."/>
        </authorList>
    </citation>
    <scope>NUCLEOTIDE SEQUENCE [LARGE SCALE GENOMIC DNA]</scope>
    <source>
        <strain evidence="2 3">DSM 44556</strain>
    </source>
</reference>
<protein>
    <submittedName>
        <fullName evidence="2">Uncharacterized protein</fullName>
    </submittedName>
</protein>
<sequence>MLHTPAGADADVDLTPTLLARSLGPALGAIVGDIHRDAGLPLHLGVGVHGWTETPSGVELTLDDGETLTADAAVVGTYPRTDLRRGSGLDLTDGVLCTPTCHAQTVDGKAVESVVAEMMSHGGPTCGSTPHHTAAGRTLDQRHRNGSSRRLTAPRLVPGRTAVHLDPKVLVPPARRPHPIPRNAHTRNRHDQSWTAHPRAGGSWPGSPDPAPEGPILVGAVAVGLILGLLAIEHSHLHVGASFAVGSSSRSRAVYECTGTTSPPQAEDIADNAPVAQPNRPSSR</sequence>
<evidence type="ECO:0000313" key="3">
    <source>
        <dbReference type="Proteomes" id="UP000547444"/>
    </source>
</evidence>
<keyword evidence="3" id="KW-1185">Reference proteome</keyword>
<dbReference type="SUPFAM" id="SSF51905">
    <property type="entry name" value="FAD/NAD(P)-binding domain"/>
    <property type="match status" value="1"/>
</dbReference>
<evidence type="ECO:0000256" key="1">
    <source>
        <dbReference type="SAM" id="MobiDB-lite"/>
    </source>
</evidence>
<dbReference type="EMBL" id="JAANOW010000003">
    <property type="protein sequence ID" value="NIH98310.1"/>
    <property type="molecule type" value="Genomic_DNA"/>
</dbReference>
<name>A0A7X5U4S5_9MYCO</name>
<feature type="region of interest" description="Disordered" evidence="1">
    <location>
        <begin position="171"/>
        <end position="211"/>
    </location>
</feature>
<feature type="region of interest" description="Disordered" evidence="1">
    <location>
        <begin position="256"/>
        <end position="284"/>
    </location>
</feature>
<comment type="caution">
    <text evidence="2">The sequence shown here is derived from an EMBL/GenBank/DDBJ whole genome shotgun (WGS) entry which is preliminary data.</text>
</comment>
<proteinExistence type="predicted"/>
<feature type="compositionally biased region" description="Basic residues" evidence="1">
    <location>
        <begin position="175"/>
        <end position="188"/>
    </location>
</feature>